<gene>
    <name evidence="1" type="ORF">MEUPH1_LOCUS16001</name>
</gene>
<evidence type="ECO:0000313" key="2">
    <source>
        <dbReference type="Proteomes" id="UP001160148"/>
    </source>
</evidence>
<sequence>MKKFLGHLWYLSEELIAFTFLDENVSSETKRNMVVAMLNEGTEHPVKRISLEPDIVLRKNLEDFATDNTCKFFDILGISSQFFNHWDEKKIIKKLKQSFS</sequence>
<organism evidence="1 2">
    <name type="scientific">Macrosiphum euphorbiae</name>
    <name type="common">potato aphid</name>
    <dbReference type="NCBI Taxonomy" id="13131"/>
    <lineage>
        <taxon>Eukaryota</taxon>
        <taxon>Metazoa</taxon>
        <taxon>Ecdysozoa</taxon>
        <taxon>Arthropoda</taxon>
        <taxon>Hexapoda</taxon>
        <taxon>Insecta</taxon>
        <taxon>Pterygota</taxon>
        <taxon>Neoptera</taxon>
        <taxon>Paraneoptera</taxon>
        <taxon>Hemiptera</taxon>
        <taxon>Sternorrhyncha</taxon>
        <taxon>Aphidomorpha</taxon>
        <taxon>Aphidoidea</taxon>
        <taxon>Aphididae</taxon>
        <taxon>Macrosiphini</taxon>
        <taxon>Macrosiphum</taxon>
    </lineage>
</organism>
<accession>A0AAV0WXH6</accession>
<keyword evidence="2" id="KW-1185">Reference proteome</keyword>
<dbReference type="EMBL" id="CARXXK010000003">
    <property type="protein sequence ID" value="CAI6360735.1"/>
    <property type="molecule type" value="Genomic_DNA"/>
</dbReference>
<evidence type="ECO:0000313" key="1">
    <source>
        <dbReference type="EMBL" id="CAI6360735.1"/>
    </source>
</evidence>
<dbReference type="AlphaFoldDB" id="A0AAV0WXH6"/>
<proteinExistence type="predicted"/>
<protein>
    <submittedName>
        <fullName evidence="1">Uncharacterized protein</fullName>
    </submittedName>
</protein>
<dbReference type="Proteomes" id="UP001160148">
    <property type="component" value="Unassembled WGS sequence"/>
</dbReference>
<comment type="caution">
    <text evidence="1">The sequence shown here is derived from an EMBL/GenBank/DDBJ whole genome shotgun (WGS) entry which is preliminary data.</text>
</comment>
<reference evidence="1 2" key="1">
    <citation type="submission" date="2023-01" db="EMBL/GenBank/DDBJ databases">
        <authorList>
            <person name="Whitehead M."/>
        </authorList>
    </citation>
    <scope>NUCLEOTIDE SEQUENCE [LARGE SCALE GENOMIC DNA]</scope>
</reference>
<name>A0AAV0WXH6_9HEMI</name>